<dbReference type="InterPro" id="IPR052767">
    <property type="entry name" value="Bact_com_dev_regulator"/>
</dbReference>
<dbReference type="Gene3D" id="1.20.1500.10">
    <property type="entry name" value="YheA/YmcA-like"/>
    <property type="match status" value="1"/>
</dbReference>
<proteinExistence type="predicted"/>
<dbReference type="PANTHER" id="PTHR38448">
    <property type="entry name" value="REGULATORY PROTEIN YLBF-RELATED"/>
    <property type="match status" value="1"/>
</dbReference>
<dbReference type="STRING" id="319970.RV00_GL001462"/>
<evidence type="ECO:0008006" key="3">
    <source>
        <dbReference type="Google" id="ProtNLM"/>
    </source>
</evidence>
<dbReference type="OrthoDB" id="2157513at2"/>
<organism evidence="1 2">
    <name type="scientific">Enterococcus devriesei</name>
    <dbReference type="NCBI Taxonomy" id="319970"/>
    <lineage>
        <taxon>Bacteria</taxon>
        <taxon>Bacillati</taxon>
        <taxon>Bacillota</taxon>
        <taxon>Bacilli</taxon>
        <taxon>Lactobacillales</taxon>
        <taxon>Enterococcaceae</taxon>
        <taxon>Enterococcus</taxon>
    </lineage>
</organism>
<dbReference type="EMBL" id="JXKM01000002">
    <property type="protein sequence ID" value="OJG37017.1"/>
    <property type="molecule type" value="Genomic_DNA"/>
</dbReference>
<dbReference type="InterPro" id="IPR010368">
    <property type="entry name" value="Com_YlbF"/>
</dbReference>
<evidence type="ECO:0000313" key="1">
    <source>
        <dbReference type="EMBL" id="OJG37017.1"/>
    </source>
</evidence>
<dbReference type="PANTHER" id="PTHR38448:SF2">
    <property type="entry name" value="REGULATORY PROTEIN YLBF"/>
    <property type="match status" value="1"/>
</dbReference>
<keyword evidence="2" id="KW-1185">Reference proteome</keyword>
<dbReference type="AlphaFoldDB" id="A0A1L8SY96"/>
<sequence length="141" mass="16435">MIINDAFFQLEDQNQRLIQCIVTSQSYKNYLQTKQAMDACQDVAKLKKVFQREKEKFEQIAAYGEYAPDYRQQQRKVRLSKRALDLNEKVASYRLAETDFQQLLDEIGQRLAQTISLEIKVDAGNPFFETENRSCKGNCHG</sequence>
<accession>A0A1L8SY96</accession>
<protein>
    <recommendedName>
        <fullName evidence="3">YlbF family regulator</fullName>
    </recommendedName>
</protein>
<dbReference type="InterPro" id="IPR023378">
    <property type="entry name" value="YheA/YmcA-like_dom_sf"/>
</dbReference>
<dbReference type="SUPFAM" id="SSF158622">
    <property type="entry name" value="YheA/YmcA-like"/>
    <property type="match status" value="1"/>
</dbReference>
<dbReference type="RefSeq" id="WP_071861428.1">
    <property type="nucleotide sequence ID" value="NZ_CAURXW010000060.1"/>
</dbReference>
<dbReference type="Proteomes" id="UP000183700">
    <property type="component" value="Unassembled WGS sequence"/>
</dbReference>
<gene>
    <name evidence="1" type="ORF">RV00_GL001462</name>
</gene>
<dbReference type="Pfam" id="PF06133">
    <property type="entry name" value="Com_YlbF"/>
    <property type="match status" value="1"/>
</dbReference>
<reference evidence="1 2" key="1">
    <citation type="submission" date="2014-12" db="EMBL/GenBank/DDBJ databases">
        <title>Draft genome sequences of 29 type strains of Enterococci.</title>
        <authorList>
            <person name="Zhong Z."/>
            <person name="Sun Z."/>
            <person name="Liu W."/>
            <person name="Zhang W."/>
            <person name="Zhang H."/>
        </authorList>
    </citation>
    <scope>NUCLEOTIDE SEQUENCE [LARGE SCALE GENOMIC DNA]</scope>
    <source>
        <strain evidence="1 2">DSM 22802</strain>
    </source>
</reference>
<name>A0A1L8SY96_9ENTE</name>
<evidence type="ECO:0000313" key="2">
    <source>
        <dbReference type="Proteomes" id="UP000183700"/>
    </source>
</evidence>
<comment type="caution">
    <text evidence="1">The sequence shown here is derived from an EMBL/GenBank/DDBJ whole genome shotgun (WGS) entry which is preliminary data.</text>
</comment>